<keyword evidence="3" id="KW-1185">Reference proteome</keyword>
<dbReference type="Pfam" id="PF09684">
    <property type="entry name" value="Tail_P2_I"/>
    <property type="match status" value="1"/>
</dbReference>
<reference evidence="2 3" key="1">
    <citation type="submission" date="2019-07" db="EMBL/GenBank/DDBJ databases">
        <title>Whole genome shotgun sequence of Methylobacterium gnaphalii NBRC 107716.</title>
        <authorList>
            <person name="Hosoyama A."/>
            <person name="Uohara A."/>
            <person name="Ohji S."/>
            <person name="Ichikawa N."/>
        </authorList>
    </citation>
    <scope>NUCLEOTIDE SEQUENCE [LARGE SCALE GENOMIC DNA]</scope>
    <source>
        <strain evidence="2 3">NBRC 107716</strain>
    </source>
</reference>
<accession>A0A512JPD4</accession>
<evidence type="ECO:0008006" key="4">
    <source>
        <dbReference type="Google" id="ProtNLM"/>
    </source>
</evidence>
<evidence type="ECO:0000256" key="1">
    <source>
        <dbReference type="SAM" id="MobiDB-lite"/>
    </source>
</evidence>
<proteinExistence type="predicted"/>
<organism evidence="2 3">
    <name type="scientific">Methylobacterium gnaphalii</name>
    <dbReference type="NCBI Taxonomy" id="1010610"/>
    <lineage>
        <taxon>Bacteria</taxon>
        <taxon>Pseudomonadati</taxon>
        <taxon>Pseudomonadota</taxon>
        <taxon>Alphaproteobacteria</taxon>
        <taxon>Hyphomicrobiales</taxon>
        <taxon>Methylobacteriaceae</taxon>
        <taxon>Methylobacterium</taxon>
    </lineage>
</organism>
<dbReference type="Proteomes" id="UP000321750">
    <property type="component" value="Unassembled WGS sequence"/>
</dbReference>
<dbReference type="OrthoDB" id="90759at2"/>
<gene>
    <name evidence="2" type="ORF">MGN01_36650</name>
</gene>
<dbReference type="NCBIfam" id="TIGR01634">
    <property type="entry name" value="tail_P2_I"/>
    <property type="match status" value="1"/>
</dbReference>
<dbReference type="AlphaFoldDB" id="A0A512JPD4"/>
<evidence type="ECO:0000313" key="3">
    <source>
        <dbReference type="Proteomes" id="UP000321750"/>
    </source>
</evidence>
<sequence length="249" mass="26656">MADADRNTLLPSHATPRERSIGGANAAVTDADTDLIRRAGSPDIEEVPAAYLPARAEAVSVDVWDPLWPDDIKRATIKAAPEVHRHKGTVYAVKTALSALKIDAEVIEWWQEAPRGVPYAFTVKARARARLYDGPLLDPRLIKVAYTSVLRAKPLSRAFDIVIGAGFGDTLGLAPVMVAKVPLRRGVVPRPATGTQDTLGLAPVMVARVPIRRGVAPLPATETHAALAFALAFTARTRIAHAVVPILPT</sequence>
<name>A0A512JPD4_9HYPH</name>
<dbReference type="EMBL" id="BJZV01000023">
    <property type="protein sequence ID" value="GEP11820.1"/>
    <property type="molecule type" value="Genomic_DNA"/>
</dbReference>
<feature type="region of interest" description="Disordered" evidence="1">
    <location>
        <begin position="1"/>
        <end position="23"/>
    </location>
</feature>
<comment type="caution">
    <text evidence="2">The sequence shown here is derived from an EMBL/GenBank/DDBJ whole genome shotgun (WGS) entry which is preliminary data.</text>
</comment>
<dbReference type="InterPro" id="IPR006521">
    <property type="entry name" value="Tail_protein_I"/>
</dbReference>
<dbReference type="RefSeq" id="WP_147048231.1">
    <property type="nucleotide sequence ID" value="NZ_BJZV01000023.1"/>
</dbReference>
<protein>
    <recommendedName>
        <fullName evidence="4">Phage tail protein I</fullName>
    </recommendedName>
</protein>
<evidence type="ECO:0000313" key="2">
    <source>
        <dbReference type="EMBL" id="GEP11820.1"/>
    </source>
</evidence>